<evidence type="ECO:0000313" key="2">
    <source>
        <dbReference type="Proteomes" id="UP000789759"/>
    </source>
</evidence>
<accession>A0A9N9K542</accession>
<dbReference type="Proteomes" id="UP000789759">
    <property type="component" value="Unassembled WGS sequence"/>
</dbReference>
<comment type="caution">
    <text evidence="1">The sequence shown here is derived from an EMBL/GenBank/DDBJ whole genome shotgun (WGS) entry which is preliminary data.</text>
</comment>
<dbReference type="OrthoDB" id="10430358at2759"/>
<reference evidence="1" key="1">
    <citation type="submission" date="2021-06" db="EMBL/GenBank/DDBJ databases">
        <authorList>
            <person name="Kallberg Y."/>
            <person name="Tangrot J."/>
            <person name="Rosling A."/>
        </authorList>
    </citation>
    <scope>NUCLEOTIDE SEQUENCE</scope>
    <source>
        <strain evidence="1">FL966</strain>
    </source>
</reference>
<dbReference type="AlphaFoldDB" id="A0A9N9K542"/>
<gene>
    <name evidence="1" type="ORF">CPELLU_LOCUS18307</name>
</gene>
<organism evidence="1 2">
    <name type="scientific">Cetraspora pellucida</name>
    <dbReference type="NCBI Taxonomy" id="1433469"/>
    <lineage>
        <taxon>Eukaryota</taxon>
        <taxon>Fungi</taxon>
        <taxon>Fungi incertae sedis</taxon>
        <taxon>Mucoromycota</taxon>
        <taxon>Glomeromycotina</taxon>
        <taxon>Glomeromycetes</taxon>
        <taxon>Diversisporales</taxon>
        <taxon>Gigasporaceae</taxon>
        <taxon>Cetraspora</taxon>
    </lineage>
</organism>
<evidence type="ECO:0000313" key="1">
    <source>
        <dbReference type="EMBL" id="CAG8807579.1"/>
    </source>
</evidence>
<name>A0A9N9K542_9GLOM</name>
<keyword evidence="2" id="KW-1185">Reference proteome</keyword>
<protein>
    <submittedName>
        <fullName evidence="1">21808_t:CDS:1</fullName>
    </submittedName>
</protein>
<proteinExistence type="predicted"/>
<sequence length="48" mass="5935">SKIKFQLKKKDNTKKIRINDTFELSLNRLVHNDHLPEYKDKRDTCLWY</sequence>
<dbReference type="EMBL" id="CAJVQA010035738">
    <property type="protein sequence ID" value="CAG8807579.1"/>
    <property type="molecule type" value="Genomic_DNA"/>
</dbReference>
<feature type="non-terminal residue" evidence="1">
    <location>
        <position position="1"/>
    </location>
</feature>